<sequence>MINDAFAPLDEDVAKPDNIDLAMKTGSDQPIAPLRLADLIGLDVCPAILESLHDRPSSDRYLPPASLRRYVSEGRLGRKAGRGVYEYR</sequence>
<dbReference type="InterPro" id="IPR008927">
    <property type="entry name" value="6-PGluconate_DH-like_C_sf"/>
</dbReference>
<reference evidence="2 3" key="1">
    <citation type="submission" date="2019-03" db="EMBL/GenBank/DDBJ databases">
        <title>Complete Genome Sequence of Paraburkholderia dipogonis ICMP 19430T, a Nitrogen-fixing Symbiont of the South African Invasive Legume Dipogon lignosus in New Zealand.</title>
        <authorList>
            <person name="De Meyer S.E."/>
        </authorList>
    </citation>
    <scope>NUCLEOTIDE SEQUENCE [LARGE SCALE GENOMIC DNA]</scope>
    <source>
        <strain evidence="2 3">ICMP 19430</strain>
    </source>
</reference>
<dbReference type="Gene3D" id="1.10.1040.10">
    <property type="entry name" value="N-(1-d-carboxylethyl)-l-norvaline Dehydrogenase, domain 2"/>
    <property type="match status" value="1"/>
</dbReference>
<evidence type="ECO:0000259" key="1">
    <source>
        <dbReference type="Pfam" id="PF00725"/>
    </source>
</evidence>
<dbReference type="GO" id="GO:0006631">
    <property type="term" value="P:fatty acid metabolic process"/>
    <property type="evidence" value="ECO:0007669"/>
    <property type="project" value="InterPro"/>
</dbReference>
<dbReference type="Pfam" id="PF00725">
    <property type="entry name" value="3HCDH"/>
    <property type="match status" value="1"/>
</dbReference>
<evidence type="ECO:0000313" key="3">
    <source>
        <dbReference type="Proteomes" id="UP000297385"/>
    </source>
</evidence>
<dbReference type="PANTHER" id="PTHR48075:SF5">
    <property type="entry name" value="3-HYDROXYBUTYRYL-COA DEHYDROGENASE"/>
    <property type="match status" value="1"/>
</dbReference>
<comment type="caution">
    <text evidence="2">The sequence shown here is derived from an EMBL/GenBank/DDBJ whole genome shotgun (WGS) entry which is preliminary data.</text>
</comment>
<dbReference type="GO" id="GO:0016616">
    <property type="term" value="F:oxidoreductase activity, acting on the CH-OH group of donors, NAD or NADP as acceptor"/>
    <property type="evidence" value="ECO:0007669"/>
    <property type="project" value="InterPro"/>
</dbReference>
<organism evidence="2 3">
    <name type="scientific">Paraburkholderia dipogonis</name>
    <dbReference type="NCBI Taxonomy" id="1211383"/>
    <lineage>
        <taxon>Bacteria</taxon>
        <taxon>Pseudomonadati</taxon>
        <taxon>Pseudomonadota</taxon>
        <taxon>Betaproteobacteria</taxon>
        <taxon>Burkholderiales</taxon>
        <taxon>Burkholderiaceae</taxon>
        <taxon>Paraburkholderia</taxon>
    </lineage>
</organism>
<dbReference type="AlphaFoldDB" id="A0A4Y8MGV5"/>
<name>A0A4Y8MGV5_9BURK</name>
<dbReference type="Proteomes" id="UP000297385">
    <property type="component" value="Unassembled WGS sequence"/>
</dbReference>
<feature type="domain" description="3-hydroxyacyl-CoA dehydrogenase C-terminal" evidence="1">
    <location>
        <begin position="1"/>
        <end position="87"/>
    </location>
</feature>
<dbReference type="EMBL" id="SNVI01000008">
    <property type="protein sequence ID" value="TFE36716.1"/>
    <property type="molecule type" value="Genomic_DNA"/>
</dbReference>
<dbReference type="InterPro" id="IPR006108">
    <property type="entry name" value="3HC_DH_C"/>
</dbReference>
<proteinExistence type="predicted"/>
<gene>
    <name evidence="2" type="ORF">E2553_44455</name>
</gene>
<protein>
    <recommendedName>
        <fullName evidence="1">3-hydroxyacyl-CoA dehydrogenase C-terminal domain-containing protein</fullName>
    </recommendedName>
</protein>
<dbReference type="SUPFAM" id="SSF48179">
    <property type="entry name" value="6-phosphogluconate dehydrogenase C-terminal domain-like"/>
    <property type="match status" value="1"/>
</dbReference>
<dbReference type="InterPro" id="IPR013328">
    <property type="entry name" value="6PGD_dom2"/>
</dbReference>
<evidence type="ECO:0000313" key="2">
    <source>
        <dbReference type="EMBL" id="TFE36716.1"/>
    </source>
</evidence>
<accession>A0A4Y8MGV5</accession>
<dbReference type="PANTHER" id="PTHR48075">
    <property type="entry name" value="3-HYDROXYACYL-COA DEHYDROGENASE FAMILY PROTEIN"/>
    <property type="match status" value="1"/>
</dbReference>